<dbReference type="AlphaFoldDB" id="A0A8I0PE31"/>
<feature type="compositionally biased region" description="Basic and acidic residues" evidence="1">
    <location>
        <begin position="421"/>
        <end position="435"/>
    </location>
</feature>
<feature type="region of interest" description="Disordered" evidence="1">
    <location>
        <begin position="278"/>
        <end position="486"/>
    </location>
</feature>
<keyword evidence="2" id="KW-0472">Membrane</keyword>
<dbReference type="Proteomes" id="UP000629287">
    <property type="component" value="Unassembled WGS sequence"/>
</dbReference>
<gene>
    <name evidence="3" type="ORF">H4687_006087</name>
</gene>
<feature type="compositionally biased region" description="Basic residues" evidence="1">
    <location>
        <begin position="456"/>
        <end position="468"/>
    </location>
</feature>
<dbReference type="GeneID" id="86830616"/>
<sequence length="550" mass="58371">MTHPTAIRLAGVSIELSHLITGAVALSGLAVLAGGWLVLRRGARAGRVRSSAPAVWVAALAALGCTAYSADTSWRFAADYLDMAGTAERAAMFGAAELALFATALMARQNLTIQGAPGLPGILVWMITGVQVIPAYAESGPVGGTVRAFVGPVMAAMLWHQAMGIELRLRKPGAASHGILAVLGREARERLLSRLGIAERDRDAAQITRDRATARAVTLATRLAGRSPKQGDSWRSRWIARRLESALERSGVGSDPQQLRMLLNQLAARRHATALATIDLPSPWTQPSPGADHTPLGRPALDGTAAGDQTSQPRTVPDADTAPAGDGPHGDRPDQVAGTAPAQNGDQEEHPVPDIDATGDRADAGGDRDHGDEDYEAGDHGDRRIDGDKTAAQSADSSSLTPVPTTRDRGAPDSDTGTEPAENRPRPVPDDRDGDPADSGSETGTDPTGDRPHAVPTRRRPKATRNRSRGGQGKPSLKQPRPSVDQLVAQLRPHVPGLLERDGNAEVTRTQLREIMRAHNIGIRNDRLTPVLERLRRETATSTTKKRSAR</sequence>
<keyword evidence="2" id="KW-0812">Transmembrane</keyword>
<evidence type="ECO:0000313" key="4">
    <source>
        <dbReference type="Proteomes" id="UP000629287"/>
    </source>
</evidence>
<organism evidence="3 4">
    <name type="scientific">Streptomyces stelliscabiei</name>
    <dbReference type="NCBI Taxonomy" id="146820"/>
    <lineage>
        <taxon>Bacteria</taxon>
        <taxon>Bacillati</taxon>
        <taxon>Actinomycetota</taxon>
        <taxon>Actinomycetes</taxon>
        <taxon>Kitasatosporales</taxon>
        <taxon>Streptomycetaceae</taxon>
        <taxon>Streptomyces</taxon>
    </lineage>
</organism>
<feature type="compositionally biased region" description="Polar residues" evidence="1">
    <location>
        <begin position="391"/>
        <end position="404"/>
    </location>
</feature>
<keyword evidence="4" id="KW-1185">Reference proteome</keyword>
<reference evidence="3 4" key="1">
    <citation type="submission" date="2020-10" db="EMBL/GenBank/DDBJ databases">
        <title>Sequencing the genomes of 1000 actinobacteria strains.</title>
        <authorList>
            <person name="Klenk H.-P."/>
        </authorList>
    </citation>
    <scope>NUCLEOTIDE SEQUENCE [LARGE SCALE GENOMIC DNA]</scope>
    <source>
        <strain evidence="3 4">DSM 41803</strain>
    </source>
</reference>
<feature type="compositionally biased region" description="Basic and acidic residues" evidence="1">
    <location>
        <begin position="347"/>
        <end position="389"/>
    </location>
</feature>
<evidence type="ECO:0000313" key="3">
    <source>
        <dbReference type="EMBL" id="MBE1599958.1"/>
    </source>
</evidence>
<feature type="transmembrane region" description="Helical" evidence="2">
    <location>
        <begin position="51"/>
        <end position="70"/>
    </location>
</feature>
<feature type="transmembrane region" description="Helical" evidence="2">
    <location>
        <begin position="20"/>
        <end position="39"/>
    </location>
</feature>
<dbReference type="OrthoDB" id="4557746at2"/>
<comment type="caution">
    <text evidence="3">The sequence shown here is derived from an EMBL/GenBank/DDBJ whole genome shotgun (WGS) entry which is preliminary data.</text>
</comment>
<keyword evidence="2" id="KW-1133">Transmembrane helix</keyword>
<proteinExistence type="predicted"/>
<protein>
    <submittedName>
        <fullName evidence="3">Uncharacterized protein</fullName>
    </submittedName>
</protein>
<dbReference type="RefSeq" id="WP_046912662.1">
    <property type="nucleotide sequence ID" value="NZ_JADBGF010000001.1"/>
</dbReference>
<evidence type="ECO:0000256" key="1">
    <source>
        <dbReference type="SAM" id="MobiDB-lite"/>
    </source>
</evidence>
<accession>A0A8I0PE31</accession>
<evidence type="ECO:0000256" key="2">
    <source>
        <dbReference type="SAM" id="Phobius"/>
    </source>
</evidence>
<name>A0A8I0PE31_9ACTN</name>
<dbReference type="EMBL" id="JADBGF010000001">
    <property type="protein sequence ID" value="MBE1599958.1"/>
    <property type="molecule type" value="Genomic_DNA"/>
</dbReference>